<feature type="compositionally biased region" description="Polar residues" evidence="7">
    <location>
        <begin position="566"/>
        <end position="576"/>
    </location>
</feature>
<feature type="region of interest" description="Disordered" evidence="7">
    <location>
        <begin position="1110"/>
        <end position="1159"/>
    </location>
</feature>
<reference evidence="10" key="3">
    <citation type="submission" date="2025-09" db="UniProtKB">
        <authorList>
            <consortium name="Ensembl"/>
        </authorList>
    </citation>
    <scope>IDENTIFICATION</scope>
</reference>
<feature type="compositionally biased region" description="Basic and acidic residues" evidence="7">
    <location>
        <begin position="852"/>
        <end position="869"/>
    </location>
</feature>
<name>A0A8I5NJ31_PAPAN</name>
<accession>A0A8I5NJ31</accession>
<keyword evidence="11" id="KW-1185">Reference proteome</keyword>
<dbReference type="SMART" id="SM00233">
    <property type="entry name" value="PH"/>
    <property type="match status" value="1"/>
</dbReference>
<feature type="compositionally biased region" description="Low complexity" evidence="7">
    <location>
        <begin position="26"/>
        <end position="36"/>
    </location>
</feature>
<evidence type="ECO:0000259" key="9">
    <source>
        <dbReference type="PROSITE" id="PS50190"/>
    </source>
</evidence>
<dbReference type="PANTHER" id="PTHR10663">
    <property type="entry name" value="GUANYL-NUCLEOTIDE EXCHANGE FACTOR"/>
    <property type="match status" value="1"/>
</dbReference>
<dbReference type="Ensembl" id="ENSPANT00000063113.1">
    <property type="protein sequence ID" value="ENSPANP00000055354.1"/>
    <property type="gene ID" value="ENSPANG00000002437.3"/>
</dbReference>
<feature type="region of interest" description="Disordered" evidence="7">
    <location>
        <begin position="350"/>
        <end position="370"/>
    </location>
</feature>
<gene>
    <name evidence="10" type="primary">PSD3</name>
</gene>
<dbReference type="CDD" id="cd00171">
    <property type="entry name" value="Sec7"/>
    <property type="match status" value="1"/>
</dbReference>
<evidence type="ECO:0000256" key="7">
    <source>
        <dbReference type="SAM" id="MobiDB-lite"/>
    </source>
</evidence>
<dbReference type="GO" id="GO:0005543">
    <property type="term" value="F:phospholipid binding"/>
    <property type="evidence" value="ECO:0007669"/>
    <property type="project" value="InterPro"/>
</dbReference>
<feature type="region of interest" description="Disordered" evidence="7">
    <location>
        <begin position="609"/>
        <end position="691"/>
    </location>
</feature>
<dbReference type="InterPro" id="IPR041681">
    <property type="entry name" value="PH_9"/>
</dbReference>
<dbReference type="InterPro" id="IPR001605">
    <property type="entry name" value="PH_dom-spectrin-type"/>
</dbReference>
<feature type="compositionally biased region" description="Basic and acidic residues" evidence="7">
    <location>
        <begin position="555"/>
        <end position="565"/>
    </location>
</feature>
<dbReference type="Gene3D" id="1.10.1000.11">
    <property type="entry name" value="Arf Nucleotide-binding Site Opener,domain 2"/>
    <property type="match status" value="1"/>
</dbReference>
<dbReference type="FunFam" id="2.30.29.30:FF:000054">
    <property type="entry name" value="PH and SEC7 domain-containing protein 3"/>
    <property type="match status" value="1"/>
</dbReference>
<reference evidence="10" key="2">
    <citation type="submission" date="2025-08" db="UniProtKB">
        <authorList>
            <consortium name="Ensembl"/>
        </authorList>
    </citation>
    <scope>IDENTIFICATION</scope>
</reference>
<dbReference type="InterPro" id="IPR000904">
    <property type="entry name" value="Sec7_dom"/>
</dbReference>
<feature type="compositionally biased region" description="Basic and acidic residues" evidence="7">
    <location>
        <begin position="1140"/>
        <end position="1150"/>
    </location>
</feature>
<keyword evidence="5" id="KW-0472">Membrane</keyword>
<dbReference type="Gene3D" id="2.30.29.30">
    <property type="entry name" value="Pleckstrin-homology domain (PH domain)/Phosphotyrosine-binding domain (PTB)"/>
    <property type="match status" value="1"/>
</dbReference>
<dbReference type="SUPFAM" id="SSF50729">
    <property type="entry name" value="PH domain-like"/>
    <property type="match status" value="1"/>
</dbReference>
<keyword evidence="4" id="KW-0175">Coiled coil</keyword>
<feature type="compositionally biased region" description="Polar residues" evidence="7">
    <location>
        <begin position="872"/>
        <end position="883"/>
    </location>
</feature>
<feature type="domain" description="PH" evidence="8">
    <location>
        <begin position="896"/>
        <end position="1009"/>
    </location>
</feature>
<feature type="compositionally biased region" description="Basic and acidic residues" evidence="7">
    <location>
        <begin position="90"/>
        <end position="113"/>
    </location>
</feature>
<evidence type="ECO:0000313" key="10">
    <source>
        <dbReference type="Ensembl" id="ENSPANP00000055354.1"/>
    </source>
</evidence>
<feature type="domain" description="SEC7" evidence="9">
    <location>
        <begin position="646"/>
        <end position="845"/>
    </location>
</feature>
<dbReference type="CDD" id="cd13295">
    <property type="entry name" value="PH_EFA6"/>
    <property type="match status" value="1"/>
</dbReference>
<dbReference type="FunFam" id="1.10.1000.11:FF:000004">
    <property type="entry name" value="PH and SEC7 domain-containing protein 2"/>
    <property type="match status" value="1"/>
</dbReference>
<dbReference type="PANTHER" id="PTHR10663:SF337">
    <property type="entry name" value="PH AND SEC7 DOMAIN-CONTAINING PROTEIN 3"/>
    <property type="match status" value="1"/>
</dbReference>
<dbReference type="InterPro" id="IPR035999">
    <property type="entry name" value="Sec7_dom_sf"/>
</dbReference>
<organism evidence="10 11">
    <name type="scientific">Papio anubis</name>
    <name type="common">Olive baboon</name>
    <dbReference type="NCBI Taxonomy" id="9555"/>
    <lineage>
        <taxon>Eukaryota</taxon>
        <taxon>Metazoa</taxon>
        <taxon>Chordata</taxon>
        <taxon>Craniata</taxon>
        <taxon>Vertebrata</taxon>
        <taxon>Euteleostomi</taxon>
        <taxon>Mammalia</taxon>
        <taxon>Eutheria</taxon>
        <taxon>Euarchontoglires</taxon>
        <taxon>Primates</taxon>
        <taxon>Haplorrhini</taxon>
        <taxon>Catarrhini</taxon>
        <taxon>Cercopithecidae</taxon>
        <taxon>Cercopithecinae</taxon>
        <taxon>Papio</taxon>
    </lineage>
</organism>
<evidence type="ECO:0000313" key="11">
    <source>
        <dbReference type="Proteomes" id="UP000028761"/>
    </source>
</evidence>
<evidence type="ECO:0000256" key="4">
    <source>
        <dbReference type="ARBA" id="ARBA00023054"/>
    </source>
</evidence>
<proteinExistence type="predicted"/>
<evidence type="ECO:0000256" key="3">
    <source>
        <dbReference type="ARBA" id="ARBA00022553"/>
    </source>
</evidence>
<evidence type="ECO:0000256" key="5">
    <source>
        <dbReference type="ARBA" id="ARBA00023136"/>
    </source>
</evidence>
<dbReference type="GO" id="GO:0032587">
    <property type="term" value="C:ruffle membrane"/>
    <property type="evidence" value="ECO:0007669"/>
    <property type="project" value="UniProtKB-SubCell"/>
</dbReference>
<dbReference type="Pfam" id="PF01369">
    <property type="entry name" value="Sec7"/>
    <property type="match status" value="1"/>
</dbReference>
<dbReference type="SUPFAM" id="SSF48425">
    <property type="entry name" value="Sec7 domain"/>
    <property type="match status" value="1"/>
</dbReference>
<dbReference type="PRINTS" id="PR00683">
    <property type="entry name" value="SPECTRINPH"/>
</dbReference>
<evidence type="ECO:0000256" key="1">
    <source>
        <dbReference type="ARBA" id="ARBA00004632"/>
    </source>
</evidence>
<feature type="region of interest" description="Disordered" evidence="7">
    <location>
        <begin position="26"/>
        <end position="133"/>
    </location>
</feature>
<feature type="region of interest" description="Disordered" evidence="7">
    <location>
        <begin position="552"/>
        <end position="577"/>
    </location>
</feature>
<dbReference type="Proteomes" id="UP000028761">
    <property type="component" value="Chromosome 8"/>
</dbReference>
<evidence type="ECO:0000256" key="6">
    <source>
        <dbReference type="ARBA" id="ARBA00023273"/>
    </source>
</evidence>
<dbReference type="InterPro" id="IPR011993">
    <property type="entry name" value="PH-like_dom_sf"/>
</dbReference>
<feature type="compositionally biased region" description="Basic and acidic residues" evidence="7">
    <location>
        <begin position="636"/>
        <end position="657"/>
    </location>
</feature>
<evidence type="ECO:0000259" key="8">
    <source>
        <dbReference type="PROSITE" id="PS50003"/>
    </source>
</evidence>
<dbReference type="InterPro" id="IPR001849">
    <property type="entry name" value="PH_domain"/>
</dbReference>
<comment type="subcellular location">
    <subcellularLocation>
        <location evidence="1">Cell projection</location>
        <location evidence="1">Ruffle membrane</location>
    </subcellularLocation>
</comment>
<dbReference type="GeneTree" id="ENSGT00940000156591"/>
<dbReference type="PROSITE" id="PS50190">
    <property type="entry name" value="SEC7"/>
    <property type="match status" value="1"/>
</dbReference>
<keyword evidence="2" id="KW-1003">Cell membrane</keyword>
<reference evidence="10 11" key="1">
    <citation type="submission" date="2012-03" db="EMBL/GenBank/DDBJ databases">
        <title>Whole Genome Assembly of Papio anubis.</title>
        <authorList>
            <person name="Liu Y.L."/>
            <person name="Abraham K.A."/>
            <person name="Akbar H.A."/>
            <person name="Ali S.A."/>
            <person name="Anosike U.A."/>
            <person name="Aqrawi P.A."/>
            <person name="Arias F.A."/>
            <person name="Attaway T.A."/>
            <person name="Awwad R.A."/>
            <person name="Babu C.B."/>
            <person name="Bandaranaike D.B."/>
            <person name="Battles P.B."/>
            <person name="Bell A.B."/>
            <person name="Beltran B.B."/>
            <person name="Berhane-Mersha D.B."/>
            <person name="Bess C.B."/>
            <person name="Bickham C.B."/>
            <person name="Bolden T.B."/>
            <person name="Carter K.C."/>
            <person name="Chau D.C."/>
            <person name="Chavez A.C."/>
            <person name="Clerc-Blankenburg K.C."/>
            <person name="Coyle M.C."/>
            <person name="Dao M.D."/>
            <person name="Davila M.L.D."/>
            <person name="Davy-Carroll L.D."/>
            <person name="Denson S.D."/>
            <person name="Dinh H.D."/>
            <person name="Fernandez S.F."/>
            <person name="Fernando P.F."/>
            <person name="Forbes L.F."/>
            <person name="Francis C.F."/>
            <person name="Francisco L.F."/>
            <person name="Fu Q.F."/>
            <person name="Garcia-Iii R.G."/>
            <person name="Garrett T.G."/>
            <person name="Gross S.G."/>
            <person name="Gubbala S.G."/>
            <person name="Hirani K.H."/>
            <person name="Hogues M.H."/>
            <person name="Hollins B.H."/>
            <person name="Jackson L.J."/>
            <person name="Javaid M.J."/>
            <person name="Jhangiani S.J."/>
            <person name="Johnson A.J."/>
            <person name="Johnson B.J."/>
            <person name="Jones J.J."/>
            <person name="Joshi V.J."/>
            <person name="Kalu J.K."/>
            <person name="Khan N.K."/>
            <person name="Korchina V.K."/>
            <person name="Kovar C.K."/>
            <person name="Lago L.L."/>
            <person name="Lara F.L."/>
            <person name="Le T.-K.L."/>
            <person name="Lee S.L."/>
            <person name="Legall-Iii F.L."/>
            <person name="Lemon S.L."/>
            <person name="Liu J.L."/>
            <person name="Liu Y.-S.L."/>
            <person name="Liyanage D.L."/>
            <person name="Lopez J.L."/>
            <person name="Lorensuhewa L.L."/>
            <person name="Mata R.M."/>
            <person name="Mathew T.M."/>
            <person name="Mercado C.M."/>
            <person name="Mercado I.M."/>
            <person name="Morales K.M."/>
            <person name="Morgan M.M."/>
            <person name="Munidasa M.M."/>
            <person name="Ngo D.N."/>
            <person name="Nguyen L.N."/>
            <person name="Nguyen T.N."/>
            <person name="Nguyen N.N."/>
            <person name="Obregon M.O."/>
            <person name="Okwuonu G.O."/>
            <person name="Ongeri F.O."/>
            <person name="Onwere C.O."/>
            <person name="Osifeso I.O."/>
            <person name="Parra A.P."/>
            <person name="Patil S.P."/>
            <person name="Perez A.P."/>
            <person name="Perez Y.P."/>
            <person name="Pham C.P."/>
            <person name="Pu L.-L.P."/>
            <person name="Puazo M.P."/>
            <person name="Quiroz J.Q."/>
            <person name="Rouhana J.R."/>
            <person name="Ruiz M.R."/>
            <person name="Ruiz S.-J.R."/>
            <person name="Saada N.S."/>
            <person name="Santibanez J.S."/>
            <person name="Scheel M.S."/>
            <person name="Schneider B.S."/>
            <person name="Simmons D.S."/>
            <person name="Sisson I.S."/>
            <person name="Tang L.-Y.T."/>
            <person name="Thornton R.T."/>
            <person name="Tisius J.T."/>
            <person name="Toledanes G.T."/>
            <person name="Trejos Z.T."/>
            <person name="Usmani K.U."/>
            <person name="Varghese R.V."/>
            <person name="Vattathil S.V."/>
            <person name="Vee V.V."/>
            <person name="Walker D.W."/>
            <person name="Weissenberger G.W."/>
            <person name="White C.W."/>
            <person name="Williams A.W."/>
            <person name="Woodworth J.W."/>
            <person name="Wright R.W."/>
            <person name="Zhu Y.Z."/>
            <person name="Han Y.H."/>
            <person name="Newsham I.N."/>
            <person name="Nazareth L.N."/>
            <person name="Worley K.W."/>
            <person name="Muzny D.M."/>
            <person name="Rogers J.R."/>
            <person name="Gibbs R.G."/>
        </authorList>
    </citation>
    <scope>NUCLEOTIDE SEQUENCE [LARGE SCALE GENOMIC DNA]</scope>
</reference>
<dbReference type="AlphaFoldDB" id="A0A8I5NJ31"/>
<dbReference type="Pfam" id="PF15410">
    <property type="entry name" value="PH_9"/>
    <property type="match status" value="1"/>
</dbReference>
<feature type="compositionally biased region" description="Polar residues" evidence="7">
    <location>
        <begin position="1122"/>
        <end position="1133"/>
    </location>
</feature>
<protein>
    <submittedName>
        <fullName evidence="10">Pleckstrin and Sec7 domain containing 3</fullName>
    </submittedName>
</protein>
<sequence length="1159" mass="127906">MAGQFQQQQMKTSFLFIQLRAPPACALPAPSPAATPGGLEEGHSFPSPRTGFLAGRDLRRTQGSAAPPLRLLQKAGPETEEPAAFTCSAPREKKEGRKKSQDPDVSRGGDYRSPHYRHCQAPASKTLGGLQPRAWRLPSPVPVMSDESSSPSMGWKHWPVTSATQDLWGMDPRCRDNLGCFPPRAVLVHTADGEEKNVLRRGAETCQILPGSCKEATGPAVQATRARLYRYCPAVHTSKGCPAPPATLPLKAETFVWVNNASAHSQSVAKAKYEFLFGRAEGKTPDTSDHGGSTLLPPNVTNEFPEYGTMEEGGDGLRASLEFDGETLPCHPQEQHGVQPLTGCHSGLDSVTEGPKDVREAPSQSHLKEQSLQPIDSLISALKATEARIISGTLQATKVLDQDAVSSFSVQQVEKELDTASHKTQRVNKLLPAGQKKAPEIPLSAEVTTEESFYLSIQKDLTALLTGDTQAELSQIMNNGRKGAVCVQEPSCPVASLRSSAVTCHSAGSVGFLKEQTSALGREHPGGCDQSSSMGRPGRVKHVEFQGVEILWTGGDKRETQHPVDSETSLQRTASPESKEFSKVPCRLISSAGLCHSSRLTDHVWDESWKAPSERPGTSSGTFSPVRLDESGEDEVFLKENKQRLEKTPEPERDKESNAGVKTTRLEAHSEMGSTEILEKETPGNLSNGTSSNVEAAKRLAKRLYHLDRFKRSDVAKHLGKNNEFSKLVAEEYLKFFDFTGMTLDQSLRYFFKAFSLVGETQERERVLIHFSNRYFYCNPDTIASQDGVHCLTCAIMLLNTDLHGHNIGKKMTCQEFIANLQGVNEGVDFSKDLLKALYNSIKNEKLEWAVDDEEKKKSPSESTEEKANGTHPKTISRIGSTTNPFLDIPHDPNAAVYKSGFLARKIHADMDGKKTPRGKRGWKTFYAVLKGTVLYLQKDEYKPEKALSEEDLKNAVSVHHALASKATDYEKKPNVFKLKTADWRVLLFQTQSQEEMQGWINKINCVAAVFSAPPFPAAIGSQKKFSRPLLPATTTKLSQEEQLKSHESKLKQITTELAEHRSYPPDKKVKAKDVDEYKLKDHYLEFEKTRYEMYVSILKEGGKELLSNDESEAAGLKKSHSSPSLNPDTSPITAKVKRNVSERKDHRPETPSIKQKVT</sequence>
<dbReference type="GO" id="GO:0005085">
    <property type="term" value="F:guanyl-nucleotide exchange factor activity"/>
    <property type="evidence" value="ECO:0007669"/>
    <property type="project" value="InterPro"/>
</dbReference>
<dbReference type="SMART" id="SM00222">
    <property type="entry name" value="Sec7"/>
    <property type="match status" value="1"/>
</dbReference>
<dbReference type="PROSITE" id="PS50003">
    <property type="entry name" value="PH_DOMAIN"/>
    <property type="match status" value="1"/>
</dbReference>
<dbReference type="InterPro" id="IPR023394">
    <property type="entry name" value="Sec7_C_sf"/>
</dbReference>
<evidence type="ECO:0000256" key="2">
    <source>
        <dbReference type="ARBA" id="ARBA00022475"/>
    </source>
</evidence>
<keyword evidence="3" id="KW-0597">Phosphoprotein</keyword>
<keyword evidence="6" id="KW-0966">Cell projection</keyword>
<dbReference type="GO" id="GO:0032012">
    <property type="term" value="P:regulation of ARF protein signal transduction"/>
    <property type="evidence" value="ECO:0007669"/>
    <property type="project" value="InterPro"/>
</dbReference>
<feature type="region of interest" description="Disordered" evidence="7">
    <location>
        <begin position="852"/>
        <end position="883"/>
    </location>
</feature>